<keyword evidence="1" id="KW-0479">Metal-binding</keyword>
<comment type="caution">
    <text evidence="7">The sequence shown here is derived from an EMBL/GenBank/DDBJ whole genome shotgun (WGS) entry which is preliminary data.</text>
</comment>
<keyword evidence="3 5" id="KW-0863">Zinc-finger</keyword>
<feature type="domain" description="C2H2-type" evidence="6">
    <location>
        <begin position="158"/>
        <end position="186"/>
    </location>
</feature>
<dbReference type="SUPFAM" id="SSF57667">
    <property type="entry name" value="beta-beta-alpha zinc fingers"/>
    <property type="match status" value="2"/>
</dbReference>
<keyword evidence="8" id="KW-1185">Reference proteome</keyword>
<evidence type="ECO:0000256" key="1">
    <source>
        <dbReference type="ARBA" id="ARBA00022723"/>
    </source>
</evidence>
<dbReference type="PANTHER" id="PTHR24379">
    <property type="entry name" value="KRAB AND ZINC FINGER DOMAIN-CONTAINING"/>
    <property type="match status" value="1"/>
</dbReference>
<evidence type="ECO:0000256" key="3">
    <source>
        <dbReference type="ARBA" id="ARBA00022771"/>
    </source>
</evidence>
<feature type="domain" description="C2H2-type" evidence="6">
    <location>
        <begin position="37"/>
        <end position="64"/>
    </location>
</feature>
<keyword evidence="2" id="KW-0677">Repeat</keyword>
<dbReference type="GO" id="GO:0008270">
    <property type="term" value="F:zinc ion binding"/>
    <property type="evidence" value="ECO:0007669"/>
    <property type="project" value="UniProtKB-KW"/>
</dbReference>
<dbReference type="Proteomes" id="UP000288716">
    <property type="component" value="Unassembled WGS sequence"/>
</dbReference>
<dbReference type="AlphaFoldDB" id="A0A443RUJ4"/>
<dbReference type="EMBL" id="NCKV01033334">
    <property type="protein sequence ID" value="RWS18848.1"/>
    <property type="molecule type" value="Genomic_DNA"/>
</dbReference>
<feature type="non-terminal residue" evidence="7">
    <location>
        <position position="270"/>
    </location>
</feature>
<reference evidence="7 8" key="1">
    <citation type="journal article" date="2018" name="Gigascience">
        <title>Genomes of trombidid mites reveal novel predicted allergens and laterally-transferred genes associated with secondary metabolism.</title>
        <authorList>
            <person name="Dong X."/>
            <person name="Chaisiri K."/>
            <person name="Xia D."/>
            <person name="Armstrong S.D."/>
            <person name="Fang Y."/>
            <person name="Donnelly M.J."/>
            <person name="Kadowaki T."/>
            <person name="McGarry J.W."/>
            <person name="Darby A.C."/>
            <person name="Makepeace B.L."/>
        </authorList>
    </citation>
    <scope>NUCLEOTIDE SEQUENCE [LARGE SCALE GENOMIC DNA]</scope>
    <source>
        <strain evidence="7">UoL-UT</strain>
    </source>
</reference>
<keyword evidence="4" id="KW-0862">Zinc</keyword>
<dbReference type="STRING" id="299467.A0A443RUJ4"/>
<proteinExistence type="predicted"/>
<gene>
    <name evidence="7" type="ORF">B4U80_07094</name>
</gene>
<evidence type="ECO:0000313" key="7">
    <source>
        <dbReference type="EMBL" id="RWS18848.1"/>
    </source>
</evidence>
<evidence type="ECO:0000256" key="2">
    <source>
        <dbReference type="ARBA" id="ARBA00022737"/>
    </source>
</evidence>
<dbReference type="VEuPathDB" id="VectorBase:LDEU013192"/>
<evidence type="ECO:0000256" key="5">
    <source>
        <dbReference type="PROSITE-ProRule" id="PRU00042"/>
    </source>
</evidence>
<name>A0A443RUJ4_9ACAR</name>
<dbReference type="Gene3D" id="3.30.160.60">
    <property type="entry name" value="Classic Zinc Finger"/>
    <property type="match status" value="1"/>
</dbReference>
<accession>A0A443RUJ4</accession>
<dbReference type="PROSITE" id="PS50157">
    <property type="entry name" value="ZINC_FINGER_C2H2_2"/>
    <property type="match status" value="3"/>
</dbReference>
<protein>
    <submittedName>
        <fullName evidence="7">Zinc finger and BTB domain containing 40 (Predicted)-like protein</fullName>
    </submittedName>
</protein>
<evidence type="ECO:0000313" key="8">
    <source>
        <dbReference type="Proteomes" id="UP000288716"/>
    </source>
</evidence>
<dbReference type="PANTHER" id="PTHR24379:SF117">
    <property type="entry name" value="ZINC FINGER PROTEIN WECKLE"/>
    <property type="match status" value="1"/>
</dbReference>
<dbReference type="PROSITE" id="PS00028">
    <property type="entry name" value="ZINC_FINGER_C2H2_1"/>
    <property type="match status" value="4"/>
</dbReference>
<feature type="domain" description="C2H2-type" evidence="6">
    <location>
        <begin position="8"/>
        <end position="36"/>
    </location>
</feature>
<dbReference type="InterPro" id="IPR013087">
    <property type="entry name" value="Znf_C2H2_type"/>
</dbReference>
<evidence type="ECO:0000256" key="4">
    <source>
        <dbReference type="ARBA" id="ARBA00022833"/>
    </source>
</evidence>
<dbReference type="InterPro" id="IPR036236">
    <property type="entry name" value="Znf_C2H2_sf"/>
</dbReference>
<dbReference type="OrthoDB" id="8117402at2759"/>
<organism evidence="7 8">
    <name type="scientific">Leptotrombidium deliense</name>
    <dbReference type="NCBI Taxonomy" id="299467"/>
    <lineage>
        <taxon>Eukaryota</taxon>
        <taxon>Metazoa</taxon>
        <taxon>Ecdysozoa</taxon>
        <taxon>Arthropoda</taxon>
        <taxon>Chelicerata</taxon>
        <taxon>Arachnida</taxon>
        <taxon>Acari</taxon>
        <taxon>Acariformes</taxon>
        <taxon>Trombidiformes</taxon>
        <taxon>Prostigmata</taxon>
        <taxon>Anystina</taxon>
        <taxon>Parasitengona</taxon>
        <taxon>Trombiculoidea</taxon>
        <taxon>Trombiculidae</taxon>
        <taxon>Leptotrombidium</taxon>
    </lineage>
</organism>
<sequence>MKKGVKRHKCKLCGKELATKINVAYHILSKHRNERRFKCKVCRKQFFRHSTLFQHLALHQKFKKLVCNARKKHFKSKADLLNHTKRLHSSKSQIEIKSNKEVESGKKKEPKIAIDREAVAIPVDHFPQPITDRSKPNVYFCHTGVKYSLVMINGIEKYRCKLCQKFLSSKKCAKAHIKNIHNKELFSSEHCKPKLISGKLLQNEPSKYITGVEKSNCKNCHKDFDSAYEKINHVKHCHQNRSDFKNNAKEENEDAMSDNELECKQCSQVF</sequence>
<dbReference type="SMART" id="SM00355">
    <property type="entry name" value="ZnF_C2H2"/>
    <property type="match status" value="5"/>
</dbReference>
<evidence type="ECO:0000259" key="6">
    <source>
        <dbReference type="PROSITE" id="PS50157"/>
    </source>
</evidence>